<dbReference type="Proteomes" id="UP001396334">
    <property type="component" value="Unassembled WGS sequence"/>
</dbReference>
<sequence>MATIHESDRGGFVVAVGLQNTKEVPVVDTSMTVMGPLVEGAATGNNDIETETGNARVQLPGQNESSTKLSFRDTLLGRSGASTGSPSISELDVEMQNWRSL</sequence>
<evidence type="ECO:0000313" key="1">
    <source>
        <dbReference type="EMBL" id="KAK9035379.1"/>
    </source>
</evidence>
<protein>
    <submittedName>
        <fullName evidence="1">Uncharacterized protein</fullName>
    </submittedName>
</protein>
<gene>
    <name evidence="1" type="ORF">V6N11_077421</name>
</gene>
<reference evidence="1 2" key="1">
    <citation type="journal article" date="2024" name="G3 (Bethesda)">
        <title>Genome assembly of Hibiscus sabdariffa L. provides insights into metabolisms of medicinal natural products.</title>
        <authorList>
            <person name="Kim T."/>
        </authorList>
    </citation>
    <scope>NUCLEOTIDE SEQUENCE [LARGE SCALE GENOMIC DNA]</scope>
    <source>
        <strain evidence="1">TK-2024</strain>
        <tissue evidence="1">Old leaves</tissue>
    </source>
</reference>
<keyword evidence="2" id="KW-1185">Reference proteome</keyword>
<comment type="caution">
    <text evidence="1">The sequence shown here is derived from an EMBL/GenBank/DDBJ whole genome shotgun (WGS) entry which is preliminary data.</text>
</comment>
<evidence type="ECO:0000313" key="2">
    <source>
        <dbReference type="Proteomes" id="UP001396334"/>
    </source>
</evidence>
<accession>A0ABR2TDW9</accession>
<dbReference type="EMBL" id="JBBPBN010000006">
    <property type="protein sequence ID" value="KAK9035379.1"/>
    <property type="molecule type" value="Genomic_DNA"/>
</dbReference>
<organism evidence="1 2">
    <name type="scientific">Hibiscus sabdariffa</name>
    <name type="common">roselle</name>
    <dbReference type="NCBI Taxonomy" id="183260"/>
    <lineage>
        <taxon>Eukaryota</taxon>
        <taxon>Viridiplantae</taxon>
        <taxon>Streptophyta</taxon>
        <taxon>Embryophyta</taxon>
        <taxon>Tracheophyta</taxon>
        <taxon>Spermatophyta</taxon>
        <taxon>Magnoliopsida</taxon>
        <taxon>eudicotyledons</taxon>
        <taxon>Gunneridae</taxon>
        <taxon>Pentapetalae</taxon>
        <taxon>rosids</taxon>
        <taxon>malvids</taxon>
        <taxon>Malvales</taxon>
        <taxon>Malvaceae</taxon>
        <taxon>Malvoideae</taxon>
        <taxon>Hibiscus</taxon>
    </lineage>
</organism>
<name>A0ABR2TDW9_9ROSI</name>
<proteinExistence type="predicted"/>